<organism evidence="2 3">
    <name type="scientific">Rhodocollybia butyracea</name>
    <dbReference type="NCBI Taxonomy" id="206335"/>
    <lineage>
        <taxon>Eukaryota</taxon>
        <taxon>Fungi</taxon>
        <taxon>Dikarya</taxon>
        <taxon>Basidiomycota</taxon>
        <taxon>Agaricomycotina</taxon>
        <taxon>Agaricomycetes</taxon>
        <taxon>Agaricomycetidae</taxon>
        <taxon>Agaricales</taxon>
        <taxon>Marasmiineae</taxon>
        <taxon>Omphalotaceae</taxon>
        <taxon>Rhodocollybia</taxon>
    </lineage>
</organism>
<sequence>MLQATLVETPEMELAREDANRALYALLITDDAFVNRNPFDTTDTQCALYRAPWIQQFSNSLWFGKKSKSEGLGLAFPNSKIPLPALALAITAYEDALDEWREGYLNHVLYSAVLGKAHLQQSTVTYVAETFLQAYRSYVTYVDYWTFKPRAGAPAPAPESRSDDLRTITLLSLEVTPNNIFERPI</sequence>
<evidence type="ECO:0000259" key="1">
    <source>
        <dbReference type="Pfam" id="PF20149"/>
    </source>
</evidence>
<dbReference type="AlphaFoldDB" id="A0A9P5U577"/>
<proteinExistence type="predicted"/>
<dbReference type="Proteomes" id="UP000772434">
    <property type="component" value="Unassembled WGS sequence"/>
</dbReference>
<gene>
    <name evidence="2" type="ORF">BDP27DRAFT_1366401</name>
</gene>
<dbReference type="EMBL" id="JADNRY010000103">
    <property type="protein sequence ID" value="KAF9065508.1"/>
    <property type="molecule type" value="Genomic_DNA"/>
</dbReference>
<reference evidence="2" key="1">
    <citation type="submission" date="2020-11" db="EMBL/GenBank/DDBJ databases">
        <authorList>
            <consortium name="DOE Joint Genome Institute"/>
            <person name="Ahrendt S."/>
            <person name="Riley R."/>
            <person name="Andreopoulos W."/>
            <person name="Labutti K."/>
            <person name="Pangilinan J."/>
            <person name="Ruiz-Duenas F.J."/>
            <person name="Barrasa J.M."/>
            <person name="Sanchez-Garcia M."/>
            <person name="Camarero S."/>
            <person name="Miyauchi S."/>
            <person name="Serrano A."/>
            <person name="Linde D."/>
            <person name="Babiker R."/>
            <person name="Drula E."/>
            <person name="Ayuso-Fernandez I."/>
            <person name="Pacheco R."/>
            <person name="Padilla G."/>
            <person name="Ferreira P."/>
            <person name="Barriuso J."/>
            <person name="Kellner H."/>
            <person name="Castanera R."/>
            <person name="Alfaro M."/>
            <person name="Ramirez L."/>
            <person name="Pisabarro A.G."/>
            <person name="Kuo A."/>
            <person name="Tritt A."/>
            <person name="Lipzen A."/>
            <person name="He G."/>
            <person name="Yan M."/>
            <person name="Ng V."/>
            <person name="Cullen D."/>
            <person name="Martin F."/>
            <person name="Rosso M.-N."/>
            <person name="Henrissat B."/>
            <person name="Hibbett D."/>
            <person name="Martinez A.T."/>
            <person name="Grigoriev I.V."/>
        </authorList>
    </citation>
    <scope>NUCLEOTIDE SEQUENCE</scope>
    <source>
        <strain evidence="2">AH 40177</strain>
    </source>
</reference>
<evidence type="ECO:0000313" key="3">
    <source>
        <dbReference type="Proteomes" id="UP000772434"/>
    </source>
</evidence>
<protein>
    <recommendedName>
        <fullName evidence="1">DUF6532 domain-containing protein</fullName>
    </recommendedName>
</protein>
<dbReference type="Pfam" id="PF20149">
    <property type="entry name" value="DUF6532"/>
    <property type="match status" value="1"/>
</dbReference>
<accession>A0A9P5U577</accession>
<keyword evidence="3" id="KW-1185">Reference proteome</keyword>
<feature type="domain" description="DUF6532" evidence="1">
    <location>
        <begin position="16"/>
        <end position="108"/>
    </location>
</feature>
<name>A0A9P5U577_9AGAR</name>
<comment type="caution">
    <text evidence="2">The sequence shown here is derived from an EMBL/GenBank/DDBJ whole genome shotgun (WGS) entry which is preliminary data.</text>
</comment>
<evidence type="ECO:0000313" key="2">
    <source>
        <dbReference type="EMBL" id="KAF9065508.1"/>
    </source>
</evidence>
<dbReference type="InterPro" id="IPR045341">
    <property type="entry name" value="DUF6532"/>
</dbReference>
<dbReference type="OrthoDB" id="3244572at2759"/>